<evidence type="ECO:0000256" key="1">
    <source>
        <dbReference type="ARBA" id="ARBA00004651"/>
    </source>
</evidence>
<evidence type="ECO:0000313" key="7">
    <source>
        <dbReference type="EMBL" id="CUU04862.1"/>
    </source>
</evidence>
<accession>A0A0S4N0Y1</accession>
<evidence type="ECO:0000256" key="6">
    <source>
        <dbReference type="SAM" id="Phobius"/>
    </source>
</evidence>
<keyword evidence="4 6" id="KW-1133">Transmembrane helix</keyword>
<evidence type="ECO:0000256" key="4">
    <source>
        <dbReference type="ARBA" id="ARBA00022989"/>
    </source>
</evidence>
<dbReference type="STRING" id="1643428.GCA_001442855_01076"/>
<evidence type="ECO:0000313" key="8">
    <source>
        <dbReference type="Proteomes" id="UP000320623"/>
    </source>
</evidence>
<dbReference type="RefSeq" id="WP_140944847.1">
    <property type="nucleotide sequence ID" value="NZ_FAOO01000006.1"/>
</dbReference>
<keyword evidence="3 6" id="KW-0812">Transmembrane</keyword>
<dbReference type="InterPro" id="IPR005171">
    <property type="entry name" value="Cyt_c_oxidase_su4_prok"/>
</dbReference>
<name>A0A0S4N0Y1_9BACT</name>
<feature type="transmembrane region" description="Helical" evidence="6">
    <location>
        <begin position="67"/>
        <end position="88"/>
    </location>
</feature>
<feature type="transmembrane region" description="Helical" evidence="6">
    <location>
        <begin position="12"/>
        <end position="33"/>
    </location>
</feature>
<organism evidence="7 8">
    <name type="scientific">Candidatus Thermokryptus mobilis</name>
    <dbReference type="NCBI Taxonomy" id="1643428"/>
    <lineage>
        <taxon>Bacteria</taxon>
        <taxon>Pseudomonadati</taxon>
        <taxon>Candidatus Kryptoniota</taxon>
        <taxon>Candidatus Thermokryptus</taxon>
    </lineage>
</organism>
<feature type="transmembrane region" description="Helical" evidence="6">
    <location>
        <begin position="39"/>
        <end position="60"/>
    </location>
</feature>
<keyword evidence="8" id="KW-1185">Reference proteome</keyword>
<evidence type="ECO:0000256" key="2">
    <source>
        <dbReference type="ARBA" id="ARBA00022475"/>
    </source>
</evidence>
<dbReference type="Pfam" id="PF03626">
    <property type="entry name" value="COX4_pro"/>
    <property type="match status" value="1"/>
</dbReference>
<dbReference type="EMBL" id="FAOO01000006">
    <property type="protein sequence ID" value="CUU04862.1"/>
    <property type="molecule type" value="Genomic_DNA"/>
</dbReference>
<dbReference type="GO" id="GO:0005886">
    <property type="term" value="C:plasma membrane"/>
    <property type="evidence" value="ECO:0007669"/>
    <property type="project" value="UniProtKB-SubCell"/>
</dbReference>
<keyword evidence="2" id="KW-1003">Cell membrane</keyword>
<dbReference type="AlphaFoldDB" id="A0A0S4N0Y1"/>
<gene>
    <name evidence="7" type="ORF">JGI1_01100</name>
</gene>
<comment type="subcellular location">
    <subcellularLocation>
        <location evidence="1">Cell membrane</location>
        <topology evidence="1">Multi-pass membrane protein</topology>
    </subcellularLocation>
</comment>
<evidence type="ECO:0000256" key="3">
    <source>
        <dbReference type="ARBA" id="ARBA00022692"/>
    </source>
</evidence>
<protein>
    <submittedName>
        <fullName evidence="7">Cytochrome c oxidase subunit 4</fullName>
    </submittedName>
</protein>
<dbReference type="Proteomes" id="UP000320623">
    <property type="component" value="Unassembled WGS sequence"/>
</dbReference>
<dbReference type="OrthoDB" id="33240at2"/>
<proteinExistence type="predicted"/>
<keyword evidence="5 6" id="KW-0472">Membrane</keyword>
<evidence type="ECO:0000256" key="5">
    <source>
        <dbReference type="ARBA" id="ARBA00023136"/>
    </source>
</evidence>
<reference evidence="8" key="1">
    <citation type="submission" date="2015-11" db="EMBL/GenBank/DDBJ databases">
        <authorList>
            <person name="Varghese N."/>
        </authorList>
    </citation>
    <scope>NUCLEOTIDE SEQUENCE [LARGE SCALE GENOMIC DNA]</scope>
</reference>
<sequence length="104" mass="11684">MTETTHQTGKRVYYRVWFQLLVITVVEVVVAFLPISHSLMAVLFTIMALMKGSLIAGYFMHLKFERLGFIYTLALPLILIVALAAALIPDGTVALFMRLGLGYY</sequence>